<dbReference type="Proteomes" id="UP000285084">
    <property type="component" value="Unassembled WGS sequence"/>
</dbReference>
<proteinExistence type="predicted"/>
<dbReference type="AlphaFoldDB" id="A0A420M618"/>
<sequence>MSETKDLSSQVQDTTKDTASKEQESPGAFTVL</sequence>
<evidence type="ECO:0000313" key="3">
    <source>
        <dbReference type="Proteomes" id="UP000285084"/>
    </source>
</evidence>
<reference evidence="2 3" key="1">
    <citation type="journal article" date="2018" name="Sci. Rep.">
        <title>Characterisation of pathogen-specific regions and novel effector candidates in Fusarium oxysporum f. sp. cepae.</title>
        <authorList>
            <person name="Armitage A.D."/>
            <person name="Taylor A."/>
            <person name="Sobczyk M.K."/>
            <person name="Baxter L."/>
            <person name="Greenfield B.P."/>
            <person name="Bates H.J."/>
            <person name="Wilson F."/>
            <person name="Jackson A.C."/>
            <person name="Ott S."/>
            <person name="Harrison R.J."/>
            <person name="Clarkson J.P."/>
        </authorList>
    </citation>
    <scope>NUCLEOTIDE SEQUENCE [LARGE SCALE GENOMIC DNA]</scope>
    <source>
        <strain evidence="2 3">Fo_A13</strain>
    </source>
</reference>
<organism evidence="2 3">
    <name type="scientific">Fusarium oxysporum</name>
    <name type="common">Fusarium vascular wilt</name>
    <dbReference type="NCBI Taxonomy" id="5507"/>
    <lineage>
        <taxon>Eukaryota</taxon>
        <taxon>Fungi</taxon>
        <taxon>Dikarya</taxon>
        <taxon>Ascomycota</taxon>
        <taxon>Pezizomycotina</taxon>
        <taxon>Sordariomycetes</taxon>
        <taxon>Hypocreomycetidae</taxon>
        <taxon>Hypocreales</taxon>
        <taxon>Nectriaceae</taxon>
        <taxon>Fusarium</taxon>
        <taxon>Fusarium oxysporum species complex</taxon>
    </lineage>
</organism>
<accession>A0A420M618</accession>
<protein>
    <submittedName>
        <fullName evidence="2">Uncharacterized protein</fullName>
    </submittedName>
</protein>
<evidence type="ECO:0000313" key="2">
    <source>
        <dbReference type="EMBL" id="RKK46417.1"/>
    </source>
</evidence>
<name>A0A420M618_FUSOX</name>
<evidence type="ECO:0000256" key="1">
    <source>
        <dbReference type="SAM" id="MobiDB-lite"/>
    </source>
</evidence>
<feature type="region of interest" description="Disordered" evidence="1">
    <location>
        <begin position="1"/>
        <end position="32"/>
    </location>
</feature>
<gene>
    <name evidence="2" type="ORF">BFJ69_g18220</name>
</gene>
<feature type="compositionally biased region" description="Basic and acidic residues" evidence="1">
    <location>
        <begin position="14"/>
        <end position="24"/>
    </location>
</feature>
<dbReference type="EMBL" id="MRCX01001587">
    <property type="protein sequence ID" value="RKK46417.1"/>
    <property type="molecule type" value="Genomic_DNA"/>
</dbReference>
<comment type="caution">
    <text evidence="2">The sequence shown here is derived from an EMBL/GenBank/DDBJ whole genome shotgun (WGS) entry which is preliminary data.</text>
</comment>